<organism evidence="1">
    <name type="scientific">uncultured Sporomusa sp</name>
    <dbReference type="NCBI Taxonomy" id="307249"/>
    <lineage>
        <taxon>Bacteria</taxon>
        <taxon>Bacillati</taxon>
        <taxon>Bacillota</taxon>
        <taxon>Negativicutes</taxon>
        <taxon>Selenomonadales</taxon>
        <taxon>Sporomusaceae</taxon>
        <taxon>Sporomusa</taxon>
        <taxon>environmental samples</taxon>
    </lineage>
</organism>
<reference evidence="1" key="1">
    <citation type="submission" date="2016-08" db="EMBL/GenBank/DDBJ databases">
        <authorList>
            <person name="Seilhamer J.J."/>
        </authorList>
    </citation>
    <scope>NUCLEOTIDE SEQUENCE</scope>
    <source>
        <strain evidence="1">86</strain>
    </source>
</reference>
<gene>
    <name evidence="1" type="ORF">KL86SPO_40699</name>
</gene>
<sequence length="75" mass="8557">MEVLTRISHWIKVRKKQWLGEDFRPMKSKFLLQEKSNILLPAANGQHSKKQKTGSLKISTTLINNPIPTGTCIVQ</sequence>
<dbReference type="AlphaFoldDB" id="A0A212LX53"/>
<proteinExistence type="predicted"/>
<accession>A0A212LX53</accession>
<evidence type="ECO:0000313" key="1">
    <source>
        <dbReference type="EMBL" id="SCM82214.1"/>
    </source>
</evidence>
<dbReference type="EMBL" id="FMJE01000004">
    <property type="protein sequence ID" value="SCM82214.1"/>
    <property type="molecule type" value="Genomic_DNA"/>
</dbReference>
<protein>
    <submittedName>
        <fullName evidence="1">Uncharacterized protein</fullName>
    </submittedName>
</protein>
<name>A0A212LX53_9FIRM</name>